<protein>
    <recommendedName>
        <fullName evidence="12">Polygalacturonase</fullName>
    </recommendedName>
</protein>
<keyword evidence="3" id="KW-0134">Cell wall</keyword>
<evidence type="ECO:0008006" key="12">
    <source>
        <dbReference type="Google" id="ProtNLM"/>
    </source>
</evidence>
<feature type="chain" id="PRO_5028247813" description="Polygalacturonase" evidence="10">
    <location>
        <begin position="26"/>
        <end position="459"/>
    </location>
</feature>
<feature type="signal peptide" evidence="10">
    <location>
        <begin position="1"/>
        <end position="25"/>
    </location>
</feature>
<dbReference type="GO" id="GO:0004650">
    <property type="term" value="F:polygalacturonase activity"/>
    <property type="evidence" value="ECO:0007669"/>
    <property type="project" value="InterPro"/>
</dbReference>
<organism evidence="11">
    <name type="scientific">Ananas comosus var. bracteatus</name>
    <name type="common">red pineapple</name>
    <dbReference type="NCBI Taxonomy" id="296719"/>
    <lineage>
        <taxon>Eukaryota</taxon>
        <taxon>Viridiplantae</taxon>
        <taxon>Streptophyta</taxon>
        <taxon>Embryophyta</taxon>
        <taxon>Tracheophyta</taxon>
        <taxon>Spermatophyta</taxon>
        <taxon>Magnoliopsida</taxon>
        <taxon>Liliopsida</taxon>
        <taxon>Poales</taxon>
        <taxon>Bromeliaceae</taxon>
        <taxon>Bromelioideae</taxon>
        <taxon>Ananas</taxon>
    </lineage>
</organism>
<reference evidence="11" key="1">
    <citation type="submission" date="2020-07" db="EMBL/GenBank/DDBJ databases">
        <authorList>
            <person name="Lin J."/>
        </authorList>
    </citation>
    <scope>NUCLEOTIDE SEQUENCE</scope>
</reference>
<evidence type="ECO:0000313" key="11">
    <source>
        <dbReference type="EMBL" id="CAD1822850.1"/>
    </source>
</evidence>
<dbReference type="PROSITE" id="PS00502">
    <property type="entry name" value="POLYGALACTURONASE"/>
    <property type="match status" value="1"/>
</dbReference>
<keyword evidence="4" id="KW-0964">Secreted</keyword>
<dbReference type="InterPro" id="IPR000743">
    <property type="entry name" value="Glyco_hydro_28"/>
</dbReference>
<evidence type="ECO:0000256" key="7">
    <source>
        <dbReference type="ARBA" id="ARBA00023316"/>
    </source>
</evidence>
<proteinExistence type="inferred from homology"/>
<dbReference type="PANTHER" id="PTHR31375">
    <property type="match status" value="1"/>
</dbReference>
<evidence type="ECO:0000256" key="1">
    <source>
        <dbReference type="ARBA" id="ARBA00004191"/>
    </source>
</evidence>
<feature type="active site" evidence="8">
    <location>
        <position position="284"/>
    </location>
</feature>
<evidence type="ECO:0000256" key="3">
    <source>
        <dbReference type="ARBA" id="ARBA00022512"/>
    </source>
</evidence>
<dbReference type="InterPro" id="IPR012334">
    <property type="entry name" value="Pectin_lyas_fold"/>
</dbReference>
<keyword evidence="5 9" id="KW-0378">Hydrolase</keyword>
<dbReference type="Pfam" id="PF00295">
    <property type="entry name" value="Glyco_hydro_28"/>
    <property type="match status" value="1"/>
</dbReference>
<dbReference type="AlphaFoldDB" id="A0A6V7NWA5"/>
<evidence type="ECO:0000256" key="10">
    <source>
        <dbReference type="SAM" id="SignalP"/>
    </source>
</evidence>
<evidence type="ECO:0000256" key="6">
    <source>
        <dbReference type="ARBA" id="ARBA00023295"/>
    </source>
</evidence>
<dbReference type="SMART" id="SM00710">
    <property type="entry name" value="PbH1"/>
    <property type="match status" value="4"/>
</dbReference>
<dbReference type="Gene3D" id="2.160.20.10">
    <property type="entry name" value="Single-stranded right-handed beta-helix, Pectin lyase-like"/>
    <property type="match status" value="1"/>
</dbReference>
<dbReference type="InterPro" id="IPR011050">
    <property type="entry name" value="Pectin_lyase_fold/virulence"/>
</dbReference>
<dbReference type="InterPro" id="IPR006626">
    <property type="entry name" value="PbH1"/>
</dbReference>
<evidence type="ECO:0000256" key="2">
    <source>
        <dbReference type="ARBA" id="ARBA00008834"/>
    </source>
</evidence>
<evidence type="ECO:0000256" key="5">
    <source>
        <dbReference type="ARBA" id="ARBA00022801"/>
    </source>
</evidence>
<name>A0A6V7NWA5_ANACO</name>
<comment type="subcellular location">
    <subcellularLocation>
        <location evidence="1">Secreted</location>
        <location evidence="1">Cell wall</location>
    </subcellularLocation>
</comment>
<dbReference type="GO" id="GO:0071555">
    <property type="term" value="P:cell wall organization"/>
    <property type="evidence" value="ECO:0007669"/>
    <property type="project" value="UniProtKB-KW"/>
</dbReference>
<evidence type="ECO:0000256" key="8">
    <source>
        <dbReference type="PROSITE-ProRule" id="PRU10052"/>
    </source>
</evidence>
<sequence>MKTRATQSLTKFVVLLLAVLAKTGADYRATSGEDHIRRPWRGSDGEEEQRVVEEAAGDEHDHHPWWDDENDHLKALMLWGSERVGRIPVNVDSFDAVGDGVADDTRVQGTIIAPEEPKQWDPKNPRAWLVFSKLTGIRIQGAAPLTAQALNGGLLLQDQQDQSLPRGPNGKHLLHLPKLARGTYVKSFLTAFSIDSSSGVRIRDLTIQNAQQMHFTISRSDTIRVSGVRIRSPRDSPNTDGIHISDSTNIAIQNCRIGTGDDCISIVNGSSTIKMKNIDCGPGHGISIGSLGKDNTAATVTGVVLDTATLTETSNGLRIKTWQGGSGYVKSVRFENVKMNDVENPIIIDQFYCDSMTRCKNQTSAVKISQVMYKNISGTSRSPSAMKFACSDTVPCSNIVLNNINLETENGNAETFCNCAMGFDYGFVRPAADCLKNTACDGSRDYKQKETRKILHTEL</sequence>
<keyword evidence="7" id="KW-0961">Cell wall biogenesis/degradation</keyword>
<dbReference type="EMBL" id="LR862142">
    <property type="protein sequence ID" value="CAD1822850.1"/>
    <property type="molecule type" value="Genomic_DNA"/>
</dbReference>
<evidence type="ECO:0000256" key="4">
    <source>
        <dbReference type="ARBA" id="ARBA00022525"/>
    </source>
</evidence>
<accession>A0A6V7NWA5</accession>
<dbReference type="GO" id="GO:0005975">
    <property type="term" value="P:carbohydrate metabolic process"/>
    <property type="evidence" value="ECO:0007669"/>
    <property type="project" value="InterPro"/>
</dbReference>
<dbReference type="SUPFAM" id="SSF51126">
    <property type="entry name" value="Pectin lyase-like"/>
    <property type="match status" value="1"/>
</dbReference>
<keyword evidence="10" id="KW-0732">Signal</keyword>
<evidence type="ECO:0000256" key="9">
    <source>
        <dbReference type="RuleBase" id="RU361169"/>
    </source>
</evidence>
<comment type="similarity">
    <text evidence="2 9">Belongs to the glycosyl hydrolase 28 family.</text>
</comment>
<gene>
    <name evidence="11" type="ORF">CB5_LOCUS6061</name>
</gene>
<keyword evidence="6 9" id="KW-0326">Glycosidase</keyword>